<accession>A0A1S1P5M6</accession>
<dbReference type="EMBL" id="MNAO01000131">
    <property type="protein sequence ID" value="OHV16406.1"/>
    <property type="molecule type" value="Genomic_DNA"/>
</dbReference>
<protein>
    <submittedName>
        <fullName evidence="1">Uncharacterized protein</fullName>
    </submittedName>
</protein>
<evidence type="ECO:0000313" key="2">
    <source>
        <dbReference type="Proteomes" id="UP000180215"/>
    </source>
</evidence>
<organism evidence="1 2">
    <name type="scientific">Methylorubrum extorquens</name>
    <name type="common">Methylobacterium dichloromethanicum</name>
    <name type="synonym">Methylobacterium extorquens</name>
    <dbReference type="NCBI Taxonomy" id="408"/>
    <lineage>
        <taxon>Bacteria</taxon>
        <taxon>Pseudomonadati</taxon>
        <taxon>Pseudomonadota</taxon>
        <taxon>Alphaproteobacteria</taxon>
        <taxon>Hyphomicrobiales</taxon>
        <taxon>Methylobacteriaceae</taxon>
        <taxon>Methylorubrum</taxon>
    </lineage>
</organism>
<dbReference type="AlphaFoldDB" id="A0A1S1P5M6"/>
<evidence type="ECO:0000313" key="1">
    <source>
        <dbReference type="EMBL" id="OHV16406.1"/>
    </source>
</evidence>
<proteinExistence type="predicted"/>
<name>A0A1S1P5M6_METEX</name>
<dbReference type="Proteomes" id="UP000180215">
    <property type="component" value="Unassembled WGS sequence"/>
</dbReference>
<sequence>MEDRQPLDHGDLHPALEHLAIDRPGLDALLHRGLGLELLPALPTSRAKEALQIKPERVPVRTKV</sequence>
<gene>
    <name evidence="1" type="ORF">BK022_12435</name>
</gene>
<reference evidence="1 2" key="1">
    <citation type="submission" date="2016-10" db="EMBL/GenBank/DDBJ databases">
        <title>Draft genome sequence of Methylobacterium extorquens CP3, a seed endophyte of Crotalaria pumila with plant growth-promoting and metal tolerance properties.</title>
        <authorList>
            <person name="Sanchez-Lopez A.S."/>
            <person name="Van Hamme J.D."/>
            <person name="Thijs S."/>
            <person name="Mcammond B.M."/>
            <person name="Stevens V."/>
            <person name="Gonzalez-Chavez M.D.C."/>
            <person name="Vangronsveld J."/>
        </authorList>
    </citation>
    <scope>NUCLEOTIDE SEQUENCE [LARGE SCALE GENOMIC DNA]</scope>
    <source>
        <strain evidence="1 2">CP3</strain>
    </source>
</reference>
<comment type="caution">
    <text evidence="1">The sequence shown here is derived from an EMBL/GenBank/DDBJ whole genome shotgun (WGS) entry which is preliminary data.</text>
</comment>